<sequence length="411" mass="44625">MRFLFAWEQGGRLGHLSKIVPIARLLRKRGHGVLFAVKELGTAHDFFQPDGFSYIQAPLPTGLARFRREAASFADILSQAGFGDAALLGGMVRAWQTLFALHKPDVMLSQYAPIATQAAGLFGIPCLSLSSGFESPPETSPYPSFRPWLNLTREALLLTENRLLDNVNNVRGDFGGVPLSYLYQAIRADVSLLAVLPELDQYPGRKNARYIGPLFVDDDGETVHWSGQREQKIFVYLIPGAETPLVLEVLDGCGAEVVAFVPGIAADLREKYSGTGVRIYSEKIKLSGLLSGMTLAINNANLGTLSATLLSGVPSLCIPTHIEQLMNSCSMERIGAGIGLKRGQVTTRFGEVLDAMLANCCYRNKAIEISIKYAGYGQKQVVGKLTNTLEKMTLYTSCIGRCPAGTHPKPG</sequence>
<dbReference type="RefSeq" id="WP_011736228.1">
    <property type="nucleotide sequence ID" value="NC_008609.1"/>
</dbReference>
<keyword evidence="1" id="KW-0808">Transferase</keyword>
<name>A1ARK2_PELPD</name>
<gene>
    <name evidence="1" type="ordered locus">Ppro_2366</name>
</gene>
<protein>
    <submittedName>
        <fullName evidence="1">Glycosyl transferase</fullName>
    </submittedName>
</protein>
<dbReference type="KEGG" id="ppd:Ppro_2366"/>
<organism evidence="1 2">
    <name type="scientific">Pelobacter propionicus (strain DSM 2379 / NBRC 103807 / OttBd1)</name>
    <dbReference type="NCBI Taxonomy" id="338966"/>
    <lineage>
        <taxon>Bacteria</taxon>
        <taxon>Pseudomonadati</taxon>
        <taxon>Thermodesulfobacteriota</taxon>
        <taxon>Desulfuromonadia</taxon>
        <taxon>Desulfuromonadales</taxon>
        <taxon>Desulfuromonadaceae</taxon>
        <taxon>Pelobacter</taxon>
    </lineage>
</organism>
<dbReference type="SUPFAM" id="SSF53756">
    <property type="entry name" value="UDP-Glycosyltransferase/glycogen phosphorylase"/>
    <property type="match status" value="1"/>
</dbReference>
<accession>A1ARK2</accession>
<dbReference type="EMBL" id="CP000482">
    <property type="protein sequence ID" value="ABK99972.1"/>
    <property type="molecule type" value="Genomic_DNA"/>
</dbReference>
<dbReference type="AlphaFoldDB" id="A1ARK2"/>
<keyword evidence="2" id="KW-1185">Reference proteome</keyword>
<dbReference type="Gene3D" id="3.40.50.2000">
    <property type="entry name" value="Glycogen Phosphorylase B"/>
    <property type="match status" value="2"/>
</dbReference>
<dbReference type="GO" id="GO:0016740">
    <property type="term" value="F:transferase activity"/>
    <property type="evidence" value="ECO:0007669"/>
    <property type="project" value="UniProtKB-KW"/>
</dbReference>
<evidence type="ECO:0000313" key="1">
    <source>
        <dbReference type="EMBL" id="ABK99972.1"/>
    </source>
</evidence>
<dbReference type="eggNOG" id="COG1819">
    <property type="taxonomic scope" value="Bacteria"/>
</dbReference>
<evidence type="ECO:0000313" key="2">
    <source>
        <dbReference type="Proteomes" id="UP000006732"/>
    </source>
</evidence>
<dbReference type="STRING" id="338966.Ppro_2366"/>
<proteinExistence type="predicted"/>
<reference evidence="1 2" key="1">
    <citation type="submission" date="2006-10" db="EMBL/GenBank/DDBJ databases">
        <title>Complete sequence of chromosome of Pelobacter propionicus DSM 2379.</title>
        <authorList>
            <consortium name="US DOE Joint Genome Institute"/>
            <person name="Copeland A."/>
            <person name="Lucas S."/>
            <person name="Lapidus A."/>
            <person name="Barry K."/>
            <person name="Detter J.C."/>
            <person name="Glavina del Rio T."/>
            <person name="Hammon N."/>
            <person name="Israni S."/>
            <person name="Dalin E."/>
            <person name="Tice H."/>
            <person name="Pitluck S."/>
            <person name="Saunders E."/>
            <person name="Brettin T."/>
            <person name="Bruce D."/>
            <person name="Han C."/>
            <person name="Tapia R."/>
            <person name="Schmutz J."/>
            <person name="Larimer F."/>
            <person name="Land M."/>
            <person name="Hauser L."/>
            <person name="Kyrpides N."/>
            <person name="Kim E."/>
            <person name="Lovley D."/>
            <person name="Richardson P."/>
        </authorList>
    </citation>
    <scope>NUCLEOTIDE SEQUENCE [LARGE SCALE GENOMIC DNA]</scope>
    <source>
        <strain evidence="2">DSM 2379 / NBRC 103807 / OttBd1</strain>
    </source>
</reference>
<dbReference type="OrthoDB" id="271062at2"/>
<dbReference type="HOGENOM" id="CLU_058209_1_0_7"/>
<dbReference type="Proteomes" id="UP000006732">
    <property type="component" value="Chromosome"/>
</dbReference>